<dbReference type="PANTHER" id="PTHR43160">
    <property type="entry name" value="ACONITATE HYDRATASE B"/>
    <property type="match status" value="1"/>
</dbReference>
<evidence type="ECO:0000256" key="3">
    <source>
        <dbReference type="ARBA" id="ARBA00023014"/>
    </source>
</evidence>
<dbReference type="InterPro" id="IPR036008">
    <property type="entry name" value="Aconitase_4Fe-4S_dom"/>
</dbReference>
<dbReference type="Pfam" id="PF00330">
    <property type="entry name" value="Aconitase"/>
    <property type="match status" value="1"/>
</dbReference>
<reference evidence="6" key="1">
    <citation type="journal article" date="2019" name="Int. J. Syst. Evol. Microbiol.">
        <title>The Global Catalogue of Microorganisms (GCM) 10K type strain sequencing project: providing services to taxonomists for standard genome sequencing and annotation.</title>
        <authorList>
            <consortium name="The Broad Institute Genomics Platform"/>
            <consortium name="The Broad Institute Genome Sequencing Center for Infectious Disease"/>
            <person name="Wu L."/>
            <person name="Ma J."/>
        </authorList>
    </citation>
    <scope>NUCLEOTIDE SEQUENCE [LARGE SCALE GENOMIC DNA]</scope>
    <source>
        <strain evidence="6">JCM 18303</strain>
    </source>
</reference>
<feature type="domain" description="Aconitase/3-isopropylmalate dehydratase large subunit alpha/beta/alpha" evidence="4">
    <location>
        <begin position="8"/>
        <end position="198"/>
    </location>
</feature>
<keyword evidence="2" id="KW-0408">Iron</keyword>
<keyword evidence="3" id="KW-0411">Iron-sulfur</keyword>
<evidence type="ECO:0000313" key="6">
    <source>
        <dbReference type="Proteomes" id="UP001428817"/>
    </source>
</evidence>
<evidence type="ECO:0000256" key="2">
    <source>
        <dbReference type="ARBA" id="ARBA00023004"/>
    </source>
</evidence>
<dbReference type="InterPro" id="IPR050926">
    <property type="entry name" value="Aconitase/IPM_isomerase"/>
</dbReference>
<proteinExistence type="predicted"/>
<protein>
    <recommendedName>
        <fullName evidence="4">Aconitase/3-isopropylmalate dehydratase large subunit alpha/beta/alpha domain-containing protein</fullName>
    </recommendedName>
</protein>
<organism evidence="5 6">
    <name type="scientific">Pseudonocardia eucalypti</name>
    <dbReference type="NCBI Taxonomy" id="648755"/>
    <lineage>
        <taxon>Bacteria</taxon>
        <taxon>Bacillati</taxon>
        <taxon>Actinomycetota</taxon>
        <taxon>Actinomycetes</taxon>
        <taxon>Pseudonocardiales</taxon>
        <taxon>Pseudonocardiaceae</taxon>
        <taxon>Pseudonocardia</taxon>
    </lineage>
</organism>
<dbReference type="PRINTS" id="PR00415">
    <property type="entry name" value="ACONITASE"/>
</dbReference>
<dbReference type="InterPro" id="IPR001030">
    <property type="entry name" value="Acoase/IPM_deHydtase_lsu_aba"/>
</dbReference>
<accession>A0ABP9QXN7</accession>
<dbReference type="PANTHER" id="PTHR43160:SF3">
    <property type="entry name" value="ACONITATE HYDRATASE, MITOCHONDRIAL"/>
    <property type="match status" value="1"/>
</dbReference>
<name>A0ABP9QXN7_9PSEU</name>
<keyword evidence="6" id="KW-1185">Reference proteome</keyword>
<evidence type="ECO:0000256" key="1">
    <source>
        <dbReference type="ARBA" id="ARBA00022723"/>
    </source>
</evidence>
<dbReference type="Proteomes" id="UP001428817">
    <property type="component" value="Unassembled WGS sequence"/>
</dbReference>
<evidence type="ECO:0000259" key="4">
    <source>
        <dbReference type="Pfam" id="PF00330"/>
    </source>
</evidence>
<dbReference type="SUPFAM" id="SSF53732">
    <property type="entry name" value="Aconitase iron-sulfur domain"/>
    <property type="match status" value="1"/>
</dbReference>
<dbReference type="InterPro" id="IPR015931">
    <property type="entry name" value="Acnase/IPM_dHydase_lsu_aba_1/3"/>
</dbReference>
<evidence type="ECO:0000313" key="5">
    <source>
        <dbReference type="EMBL" id="GAA5169043.1"/>
    </source>
</evidence>
<comment type="caution">
    <text evidence="5">The sequence shown here is derived from an EMBL/GenBank/DDBJ whole genome shotgun (WGS) entry which is preliminary data.</text>
</comment>
<keyword evidence="1" id="KW-0479">Metal-binding</keyword>
<dbReference type="EMBL" id="BAABJP010000042">
    <property type="protein sequence ID" value="GAA5169043.1"/>
    <property type="molecule type" value="Genomic_DNA"/>
</dbReference>
<sequence>MPANLTRKLIDGHLVDGDAAPGEEIALAIDQTLTQDATGTLVMQELEAMGLDRARTEVSVQYVDHNLLQADERNAEDHAFLRSAARRYGLWFSKPGNGVSHPTHMQRFGIPGKTMVGSDSHTCAAGSLGMPAIGMGGLEVAMAIADEPLFLRMPEVWGVELTGELPDWVSAKDVILEMLHRHGVKGATNRIIEYHGPARVPKAVRVTV</sequence>
<gene>
    <name evidence="5" type="ORF">GCM10023321_64040</name>
</gene>
<dbReference type="Gene3D" id="3.30.499.10">
    <property type="entry name" value="Aconitase, domain 3"/>
    <property type="match status" value="1"/>
</dbReference>